<evidence type="ECO:0000313" key="2">
    <source>
        <dbReference type="Proteomes" id="UP000234460"/>
    </source>
</evidence>
<reference evidence="1 2" key="1">
    <citation type="submission" date="2017-11" db="EMBL/GenBank/DDBJ databases">
        <authorList>
            <person name="Lechat P."/>
        </authorList>
    </citation>
    <scope>NUCLEOTIDE SEQUENCE [LARGE SCALE GENOMIC DNA]</scope>
    <source>
        <strain evidence="1">L495</strain>
    </source>
</reference>
<dbReference type="AlphaFoldDB" id="A0AAQ1NZ67"/>
<gene>
    <name evidence="1" type="ORF">LMANV2_460040</name>
</gene>
<comment type="caution">
    <text evidence="1">The sequence shown here is derived from an EMBL/GenBank/DDBJ whole genome shotgun (WGS) entry which is preliminary data.</text>
</comment>
<dbReference type="Proteomes" id="UP000234460">
    <property type="component" value="Chromosome LMANV2"/>
</dbReference>
<evidence type="ECO:0000313" key="1">
    <source>
        <dbReference type="EMBL" id="SOR62389.1"/>
    </source>
</evidence>
<evidence type="ECO:0008006" key="3">
    <source>
        <dbReference type="Google" id="ProtNLM"/>
    </source>
</evidence>
<sequence length="64" mass="7488">MKYKILTHHSLKKLILIFFCFLVELQSQPKEVITHKNLSDALKTPNEVQILDLSRNQLTTLPKK</sequence>
<proteinExistence type="predicted"/>
<protein>
    <recommendedName>
        <fullName evidence="3">Leucine rich repeat protein</fullName>
    </recommendedName>
</protein>
<name>A0AAQ1NZ67_LEPIR</name>
<accession>A0AAQ1NZ67</accession>
<organism evidence="1 2">
    <name type="scientific">Leptospira interrogans serovar Manilae</name>
    <dbReference type="NCBI Taxonomy" id="214675"/>
    <lineage>
        <taxon>Bacteria</taxon>
        <taxon>Pseudomonadati</taxon>
        <taxon>Spirochaetota</taxon>
        <taxon>Spirochaetia</taxon>
        <taxon>Leptospirales</taxon>
        <taxon>Leptospiraceae</taxon>
        <taxon>Leptospira</taxon>
    </lineage>
</organism>
<dbReference type="EMBL" id="OEJX01000041">
    <property type="protein sequence ID" value="SOR62389.1"/>
    <property type="molecule type" value="Genomic_DNA"/>
</dbReference>